<comment type="subunit">
    <text evidence="13">Forms a heterodimer with smc5. Component of the SMC5-SMC6 complex which consists at least of smc5, smc6, nsmce2, nsmce1 and nsmce4a.</text>
</comment>
<feature type="coiled-coil region" evidence="15">
    <location>
        <begin position="1311"/>
        <end position="1341"/>
    </location>
</feature>
<feature type="coiled-coil region" evidence="15">
    <location>
        <begin position="1216"/>
        <end position="1278"/>
    </location>
</feature>
<feature type="compositionally biased region" description="Pro residues" evidence="16">
    <location>
        <begin position="268"/>
        <end position="277"/>
    </location>
</feature>
<evidence type="ECO:0000256" key="6">
    <source>
        <dbReference type="ARBA" id="ARBA00022763"/>
    </source>
</evidence>
<evidence type="ECO:0000256" key="2">
    <source>
        <dbReference type="ARBA" id="ARBA00004286"/>
    </source>
</evidence>
<evidence type="ECO:0000256" key="10">
    <source>
        <dbReference type="ARBA" id="ARBA00023204"/>
    </source>
</evidence>
<dbReference type="GO" id="GO:0005524">
    <property type="term" value="F:ATP binding"/>
    <property type="evidence" value="ECO:0007669"/>
    <property type="project" value="UniProtKB-KW"/>
</dbReference>
<evidence type="ECO:0000256" key="7">
    <source>
        <dbReference type="ARBA" id="ARBA00022840"/>
    </source>
</evidence>
<evidence type="ECO:0000313" key="19">
    <source>
        <dbReference type="Proteomes" id="UP000002279"/>
    </source>
</evidence>
<name>A0A6I8NJ74_ORNAN</name>
<dbReference type="Pfam" id="PF02463">
    <property type="entry name" value="SMC_N"/>
    <property type="match status" value="1"/>
</dbReference>
<accession>A0A6I8NJ74</accession>
<protein>
    <recommendedName>
        <fullName evidence="14">Structural maintenance of chromosomes protein 6</fullName>
    </recommendedName>
</protein>
<dbReference type="GO" id="GO:0003697">
    <property type="term" value="F:single-stranded DNA binding"/>
    <property type="evidence" value="ECO:0000318"/>
    <property type="project" value="GO_Central"/>
</dbReference>
<evidence type="ECO:0000256" key="5">
    <source>
        <dbReference type="ARBA" id="ARBA00022741"/>
    </source>
</evidence>
<evidence type="ECO:0000313" key="18">
    <source>
        <dbReference type="Ensembl" id="ENSOANP00000041183.1"/>
    </source>
</evidence>
<evidence type="ECO:0000256" key="14">
    <source>
        <dbReference type="ARBA" id="ARBA00069480"/>
    </source>
</evidence>
<feature type="coiled-coil region" evidence="15">
    <location>
        <begin position="790"/>
        <end position="831"/>
    </location>
</feature>
<keyword evidence="7" id="KW-0067">ATP-binding</keyword>
<dbReference type="Ensembl" id="ENSOANT00000050601.1">
    <property type="protein sequence ID" value="ENSOANP00000041183.1"/>
    <property type="gene ID" value="ENSOANG00000010714.4"/>
</dbReference>
<feature type="compositionally biased region" description="Basic and acidic residues" evidence="16">
    <location>
        <begin position="255"/>
        <end position="266"/>
    </location>
</feature>
<dbReference type="Bgee" id="ENSOANG00000010714">
    <property type="expression patterns" value="Expressed in fibroblast and 8 other cell types or tissues"/>
</dbReference>
<dbReference type="FunFam" id="3.40.50.300:FF:003232">
    <property type="entry name" value="Structural maintenance of chromosomes 6, gene 1"/>
    <property type="match status" value="1"/>
</dbReference>
<feature type="compositionally biased region" description="Basic residues" evidence="16">
    <location>
        <begin position="330"/>
        <end position="341"/>
    </location>
</feature>
<evidence type="ECO:0000256" key="15">
    <source>
        <dbReference type="SAM" id="Coils"/>
    </source>
</evidence>
<evidence type="ECO:0000256" key="11">
    <source>
        <dbReference type="ARBA" id="ARBA00023242"/>
    </source>
</evidence>
<dbReference type="OMA" id="FMCHRSL"/>
<keyword evidence="9" id="KW-0233">DNA recombination</keyword>
<evidence type="ECO:0000256" key="1">
    <source>
        <dbReference type="ARBA" id="ARBA00004123"/>
    </source>
</evidence>
<feature type="compositionally biased region" description="Basic and acidic residues" evidence="16">
    <location>
        <begin position="488"/>
        <end position="507"/>
    </location>
</feature>
<keyword evidence="10" id="KW-0234">DNA repair</keyword>
<feature type="compositionally biased region" description="Low complexity" evidence="16">
    <location>
        <begin position="423"/>
        <end position="432"/>
    </location>
</feature>
<dbReference type="FunCoup" id="A0A6I8NJ74">
    <property type="interactions" value="2421"/>
</dbReference>
<reference evidence="18" key="3">
    <citation type="submission" date="2025-09" db="UniProtKB">
        <authorList>
            <consortium name="Ensembl"/>
        </authorList>
    </citation>
    <scope>IDENTIFICATION</scope>
    <source>
        <strain evidence="18">Glennie</strain>
    </source>
</reference>
<dbReference type="GO" id="GO:0035861">
    <property type="term" value="C:site of double-strand break"/>
    <property type="evidence" value="ECO:0000318"/>
    <property type="project" value="GO_Central"/>
</dbReference>
<feature type="compositionally biased region" description="Basic residues" evidence="16">
    <location>
        <begin position="140"/>
        <end position="151"/>
    </location>
</feature>
<reference evidence="18" key="2">
    <citation type="submission" date="2025-08" db="UniProtKB">
        <authorList>
            <consortium name="Ensembl"/>
        </authorList>
    </citation>
    <scope>IDENTIFICATION</scope>
    <source>
        <strain evidence="18">Glennie</strain>
    </source>
</reference>
<dbReference type="Gene3D" id="3.40.50.300">
    <property type="entry name" value="P-loop containing nucleotide triphosphate hydrolases"/>
    <property type="match status" value="2"/>
</dbReference>
<keyword evidence="19" id="KW-1185">Reference proteome</keyword>
<evidence type="ECO:0000256" key="3">
    <source>
        <dbReference type="ARBA" id="ARBA00006793"/>
    </source>
</evidence>
<dbReference type="InParanoid" id="A0A6I8NJ74"/>
<reference evidence="18 19" key="1">
    <citation type="journal article" date="2008" name="Nature">
        <title>Genome analysis of the platypus reveals unique signatures of evolution.</title>
        <authorList>
            <person name="Warren W.C."/>
            <person name="Hillier L.W."/>
            <person name="Marshall Graves J.A."/>
            <person name="Birney E."/>
            <person name="Ponting C.P."/>
            <person name="Grutzner F."/>
            <person name="Belov K."/>
            <person name="Miller W."/>
            <person name="Clarke L."/>
            <person name="Chinwalla A.T."/>
            <person name="Yang S.P."/>
            <person name="Heger A."/>
            <person name="Locke D.P."/>
            <person name="Miethke P."/>
            <person name="Waters P.D."/>
            <person name="Veyrunes F."/>
            <person name="Fulton L."/>
            <person name="Fulton B."/>
            <person name="Graves T."/>
            <person name="Wallis J."/>
            <person name="Puente X.S."/>
            <person name="Lopez-Otin C."/>
            <person name="Ordonez G.R."/>
            <person name="Eichler E.E."/>
            <person name="Chen L."/>
            <person name="Cheng Z."/>
            <person name="Deakin J.E."/>
            <person name="Alsop A."/>
            <person name="Thompson K."/>
            <person name="Kirby P."/>
            <person name="Papenfuss A.T."/>
            <person name="Wakefield M.J."/>
            <person name="Olender T."/>
            <person name="Lancet D."/>
            <person name="Huttley G.A."/>
            <person name="Smit A.F."/>
            <person name="Pask A."/>
            <person name="Temple-Smith P."/>
            <person name="Batzer M.A."/>
            <person name="Walker J.A."/>
            <person name="Konkel M.K."/>
            <person name="Harris R.S."/>
            <person name="Whittington C.M."/>
            <person name="Wong E.S."/>
            <person name="Gemmell N.J."/>
            <person name="Buschiazzo E."/>
            <person name="Vargas Jentzsch I.M."/>
            <person name="Merkel A."/>
            <person name="Schmitz J."/>
            <person name="Zemann A."/>
            <person name="Churakov G."/>
            <person name="Kriegs J.O."/>
            <person name="Brosius J."/>
            <person name="Murchison E.P."/>
            <person name="Sachidanandam R."/>
            <person name="Smith C."/>
            <person name="Hannon G.J."/>
            <person name="Tsend-Ayush E."/>
            <person name="McMillan D."/>
            <person name="Attenborough R."/>
            <person name="Rens W."/>
            <person name="Ferguson-Smith M."/>
            <person name="Lefevre C.M."/>
            <person name="Sharp J.A."/>
            <person name="Nicholas K.R."/>
            <person name="Ray D.A."/>
            <person name="Kube M."/>
            <person name="Reinhardt R."/>
            <person name="Pringle T.H."/>
            <person name="Taylor J."/>
            <person name="Jones R.C."/>
            <person name="Nixon B."/>
            <person name="Dacheux J.L."/>
            <person name="Niwa H."/>
            <person name="Sekita Y."/>
            <person name="Huang X."/>
            <person name="Stark A."/>
            <person name="Kheradpour P."/>
            <person name="Kellis M."/>
            <person name="Flicek P."/>
            <person name="Chen Y."/>
            <person name="Webber C."/>
            <person name="Hardison R."/>
            <person name="Nelson J."/>
            <person name="Hallsworth-Pepin K."/>
            <person name="Delehaunty K."/>
            <person name="Markovic C."/>
            <person name="Minx P."/>
            <person name="Feng Y."/>
            <person name="Kremitzki C."/>
            <person name="Mitreva M."/>
            <person name="Glasscock J."/>
            <person name="Wylie T."/>
            <person name="Wohldmann P."/>
            <person name="Thiru P."/>
            <person name="Nhan M.N."/>
            <person name="Pohl C.S."/>
            <person name="Smith S.M."/>
            <person name="Hou S."/>
            <person name="Nefedov M."/>
            <person name="de Jong P.J."/>
            <person name="Renfree M.B."/>
            <person name="Mardis E.R."/>
            <person name="Wilson R.K."/>
        </authorList>
    </citation>
    <scope>NUCLEOTIDE SEQUENCE [LARGE SCALE GENOMIC DNA]</scope>
    <source>
        <strain evidence="18 19">Glennie</strain>
    </source>
</reference>
<evidence type="ECO:0000256" key="16">
    <source>
        <dbReference type="SAM" id="MobiDB-lite"/>
    </source>
</evidence>
<dbReference type="GO" id="GO:0030915">
    <property type="term" value="C:Smc5-Smc6 complex"/>
    <property type="evidence" value="ECO:0000318"/>
    <property type="project" value="GO_Central"/>
</dbReference>
<gene>
    <name evidence="18" type="primary">SMC6</name>
</gene>
<dbReference type="GO" id="GO:0000724">
    <property type="term" value="P:double-strand break repair via homologous recombination"/>
    <property type="evidence" value="ECO:0000318"/>
    <property type="project" value="GO_Central"/>
</dbReference>
<keyword evidence="5" id="KW-0547">Nucleotide-binding</keyword>
<dbReference type="GO" id="GO:0003684">
    <property type="term" value="F:damaged DNA binding"/>
    <property type="evidence" value="ECO:0000318"/>
    <property type="project" value="GO_Central"/>
</dbReference>
<feature type="domain" description="RecF/RecN/SMC N-terminal" evidence="17">
    <location>
        <begin position="541"/>
        <end position="1546"/>
    </location>
</feature>
<dbReference type="InterPro" id="IPR027417">
    <property type="entry name" value="P-loop_NTPase"/>
</dbReference>
<keyword evidence="6" id="KW-0227">DNA damage</keyword>
<dbReference type="GO" id="GO:0005634">
    <property type="term" value="C:nucleus"/>
    <property type="evidence" value="ECO:0000318"/>
    <property type="project" value="GO_Central"/>
</dbReference>
<feature type="compositionally biased region" description="Basic and acidic residues" evidence="16">
    <location>
        <begin position="292"/>
        <end position="304"/>
    </location>
</feature>
<evidence type="ECO:0000256" key="9">
    <source>
        <dbReference type="ARBA" id="ARBA00023172"/>
    </source>
</evidence>
<evidence type="ECO:0000259" key="17">
    <source>
        <dbReference type="Pfam" id="PF02463"/>
    </source>
</evidence>
<evidence type="ECO:0000256" key="12">
    <source>
        <dbReference type="ARBA" id="ARBA00053909"/>
    </source>
</evidence>
<dbReference type="Proteomes" id="UP000002279">
    <property type="component" value="Chromosome 1"/>
</dbReference>
<feature type="compositionally biased region" description="Basic and acidic residues" evidence="16">
    <location>
        <begin position="168"/>
        <end position="179"/>
    </location>
</feature>
<feature type="compositionally biased region" description="Pro residues" evidence="16">
    <location>
        <begin position="121"/>
        <end position="134"/>
    </location>
</feature>
<feature type="compositionally biased region" description="Basic residues" evidence="16">
    <location>
        <begin position="367"/>
        <end position="376"/>
    </location>
</feature>
<feature type="region of interest" description="Disordered" evidence="16">
    <location>
        <begin position="18"/>
        <end position="456"/>
    </location>
</feature>
<evidence type="ECO:0000256" key="13">
    <source>
        <dbReference type="ARBA" id="ARBA00064605"/>
    </source>
</evidence>
<proteinExistence type="inferred from homology"/>
<organism evidence="18 19">
    <name type="scientific">Ornithorhynchus anatinus</name>
    <name type="common">Duckbill platypus</name>
    <dbReference type="NCBI Taxonomy" id="9258"/>
    <lineage>
        <taxon>Eukaryota</taxon>
        <taxon>Metazoa</taxon>
        <taxon>Chordata</taxon>
        <taxon>Craniata</taxon>
        <taxon>Vertebrata</taxon>
        <taxon>Euteleostomi</taxon>
        <taxon>Mammalia</taxon>
        <taxon>Monotremata</taxon>
        <taxon>Ornithorhynchidae</taxon>
        <taxon>Ornithorhynchus</taxon>
    </lineage>
</organism>
<evidence type="ECO:0000256" key="8">
    <source>
        <dbReference type="ARBA" id="ARBA00023054"/>
    </source>
</evidence>
<comment type="similarity">
    <text evidence="3">Belongs to the SMC family. SMC6 subfamily.</text>
</comment>
<dbReference type="InterPro" id="IPR003395">
    <property type="entry name" value="RecF/RecN/SMC_N"/>
</dbReference>
<feature type="compositionally biased region" description="Low complexity" evidence="16">
    <location>
        <begin position="152"/>
        <end position="162"/>
    </location>
</feature>
<dbReference type="FunFam" id="3.40.50.300:FF:000959">
    <property type="entry name" value="structural maintenance of chromosomes protein 6"/>
    <property type="match status" value="1"/>
</dbReference>
<keyword evidence="11" id="KW-0539">Nucleus</keyword>
<dbReference type="PANTHER" id="PTHR19306">
    <property type="entry name" value="STRUCTURAL MAINTENANCE OF CHROMOSOMES 5,6 SMC5, SMC6"/>
    <property type="match status" value="1"/>
</dbReference>
<dbReference type="PANTHER" id="PTHR19306:SF6">
    <property type="entry name" value="STRUCTURAL MAINTENANCE OF CHROMOSOMES PROTEIN 6"/>
    <property type="match status" value="1"/>
</dbReference>
<dbReference type="GeneTree" id="ENSGT00550000074816"/>
<evidence type="ECO:0000256" key="4">
    <source>
        <dbReference type="ARBA" id="ARBA00022454"/>
    </source>
</evidence>
<dbReference type="SUPFAM" id="SSF52540">
    <property type="entry name" value="P-loop containing nucleoside triphosphate hydrolases"/>
    <property type="match status" value="1"/>
</dbReference>
<sequence length="1583" mass="179099">MNEQTSSSLLSLLLPAVGGWGGRNRKRGRMGGGASCAPTGEDPSRACAHTHSFPDQRGPTARMRTHALLPRPARTHRAHAHTPTPSPTSEDPPRACAHTHPLPFLAPTGEEPSRACARPTSLPPPPPALSPGAPPSSRSPFHRPARTHQAHAHTPTHPSLLPLLPPPTDRRGTRAHAHDSPLPPPATGEDPPRARAYTHPSLPDRRGPTARMRTHPLLPRPARTHRAHAHTLTPPSPTGEEPPRACAHTHPSSLPDRRGLSAHADDAPLPPPPPTGEEPPRACAHPPTSPSLRDRRGAIAHAHDAPLPPPATGEEPPRMRTTHPSLLPHRPARSHHAHARTHSPPPPSATGEEPSRMRTTHPSLRPRPARTHRAHAHTVTPPSPTGEEPPRACAHLPTPSPSATGEEPSRMRTTHPSLRPRPARSLRACARRTPPPLPQRRARSHRKLGVGGRGGLCRALPVRRTCRSHLAPHALPAAPLSKKGLMGKRKDEHFQEAGNHKRPRQESENESDTELDEDKYLRSLSSTASNSQATSGEVGIIESIQLKNFMCHSMLGPFKFGPNVNFVIGNNGSGKSAVLTALIVGLGGKAIATNRGSSLKGFVKDGENSADVLITLRNRGGDAYKPQVFGDSITVHQHITVEGNRSYKLKSKTGSLVSCKKEELIAILDHFNIQVDNPVSVLTQEMSKSFLQTKNEGDKYKFFMKATQLEQMRDDYSYIMEKKARTHDQIEQGGECLLELKRNCVEKEELFKSIVALSELKVKLENLKHEMAWAVVGEIEKQTKEMRSIIKEEESRNMRYNQKLLDCEARVNEAEEKYKKIQDDLEKITEGAVALEPEYTKLKADVRAKNQAYNTAELFYKCSLNEYSTLEKDGEQLMKRIEELKNSADQISEPEKLERQRKIFQLKEKSKILCNEEQSVGQDINQFKQAIIKYKEEQSKLKREELAVKQKMGLQQRQIKELKDSKNDQLKRFGAHIPSLLKAIEDAYKQGQFTQKPIGPLGACIHLRDPELALAIESCLKGLLLAFCCHNHRDEQTLQALMRKFCPPGSRPQIIVSEFRSEMYDVRPRAVYHPNHPTVLTALDMDNAVVANSLIDMRGIETILLIKNNSEARTIMQTQKPPKNCREAFTALGDQVFEKRYYSGEFSRPRFLSRDVETEISHLEKDVANKMAELLTFQQRMHSIENDIKQNEDHLRNFSQHLRDLKIKRCTVDAEIKDLENVEELQSVDISTLEEEAQENRTKMAQVKQNMQQRKCKMEDLKKQKMEAELKCEEIKRKIHLVSETAEPLKEDLSQADSEVDNQKRYRDHYNEKWKEHMASLKRKEEDLAAKEKELEVKISQAKQICSERKEVNRTARSIDMEIIRLREKINSESNRQGNREEILKQYRDAKNTYQDIEGKVKNLKRFIKLLDEIMTQRYKTYQQFRRCLTLRCKFYFDSLLAQRAYSGKMSFDHRKETLAISVQPGEGNKAILNDMRALSGGERSFSTVCFILSLWSITESPFRCLDEFDVYMDMVNRRISMDMMLKMADSQRFRQFILLTPQSMSSLPSANLIRILKMPDPERGQSILPFRPTNQEEEEEED</sequence>
<feature type="region of interest" description="Disordered" evidence="16">
    <location>
        <begin position="473"/>
        <end position="516"/>
    </location>
</feature>
<keyword evidence="4" id="KW-0158">Chromosome</keyword>
<keyword evidence="8 15" id="KW-0175">Coiled coil</keyword>
<comment type="subcellular location">
    <subcellularLocation>
        <location evidence="2">Chromosome</location>
    </subcellularLocation>
    <subcellularLocation>
        <location evidence="1">Nucleus</location>
    </subcellularLocation>
</comment>
<feature type="region of interest" description="Disordered" evidence="16">
    <location>
        <begin position="1564"/>
        <end position="1583"/>
    </location>
</feature>
<comment type="function">
    <text evidence="12">Core component of the SMC5-SMC6 complex, a complex involved in repair of DNA double-strand breaks by homologous recombination. The complex may promote sister chromatid homologous recombination by recruiting the SMC1-SMC3 cohesin complex to double-strand breaks. The complex is required for telomere maintenance via recombination and mediates sumoylation of shelterin complex (telosome) components.</text>
</comment>